<evidence type="ECO:0000313" key="1">
    <source>
        <dbReference type="EMBL" id="EFV02301.1"/>
    </source>
</evidence>
<reference evidence="1 2" key="1">
    <citation type="submission" date="2010-12" db="EMBL/GenBank/DDBJ databases">
        <authorList>
            <person name="Muzny D."/>
            <person name="Qin X."/>
            <person name="Deng J."/>
            <person name="Jiang H."/>
            <person name="Liu Y."/>
            <person name="Qu J."/>
            <person name="Song X.-Z."/>
            <person name="Zhang L."/>
            <person name="Thornton R."/>
            <person name="Coyle M."/>
            <person name="Francisco L."/>
            <person name="Jackson L."/>
            <person name="Javaid M."/>
            <person name="Korchina V."/>
            <person name="Kovar C."/>
            <person name="Mata R."/>
            <person name="Mathew T."/>
            <person name="Ngo R."/>
            <person name="Nguyen L."/>
            <person name="Nguyen N."/>
            <person name="Okwuonu G."/>
            <person name="Ongeri F."/>
            <person name="Pham C."/>
            <person name="Simmons D."/>
            <person name="Wilczek-Boney K."/>
            <person name="Hale W."/>
            <person name="Jakkamsetti A."/>
            <person name="Pham P."/>
            <person name="Ruth R."/>
            <person name="San Lucas F."/>
            <person name="Warren J."/>
            <person name="Zhang J."/>
            <person name="Zhao Z."/>
            <person name="Zhou C."/>
            <person name="Zhu D."/>
            <person name="Lee S."/>
            <person name="Bess C."/>
            <person name="Blankenburg K."/>
            <person name="Forbes L."/>
            <person name="Fu Q."/>
            <person name="Gubbala S."/>
            <person name="Hirani K."/>
            <person name="Jayaseelan J.C."/>
            <person name="Lara F."/>
            <person name="Munidasa M."/>
            <person name="Palculict T."/>
            <person name="Patil S."/>
            <person name="Pu L.-L."/>
            <person name="Saada N."/>
            <person name="Tang L."/>
            <person name="Weissenberger G."/>
            <person name="Zhu Y."/>
            <person name="Hemphill L."/>
            <person name="Shang Y."/>
            <person name="Youmans B."/>
            <person name="Ayvaz T."/>
            <person name="Ross M."/>
            <person name="Santibanez J."/>
            <person name="Aqrawi P."/>
            <person name="Gross S."/>
            <person name="Joshi V."/>
            <person name="Fowler G."/>
            <person name="Nazareth L."/>
            <person name="Reid J."/>
            <person name="Worley K."/>
            <person name="Petrosino J."/>
            <person name="Highlander S."/>
            <person name="Gibbs R."/>
        </authorList>
    </citation>
    <scope>NUCLEOTIDE SEQUENCE [LARGE SCALE GENOMIC DNA]</scope>
    <source>
        <strain evidence="1 2">ATCC 23263</strain>
    </source>
</reference>
<dbReference type="SUPFAM" id="SSF53756">
    <property type="entry name" value="UDP-Glycosyltransferase/glycogen phosphorylase"/>
    <property type="match status" value="1"/>
</dbReference>
<organism evidence="1 2">
    <name type="scientific">Pseudoramibacter alactolyticus ATCC 23263</name>
    <dbReference type="NCBI Taxonomy" id="887929"/>
    <lineage>
        <taxon>Bacteria</taxon>
        <taxon>Bacillati</taxon>
        <taxon>Bacillota</taxon>
        <taxon>Clostridia</taxon>
        <taxon>Eubacteriales</taxon>
        <taxon>Eubacteriaceae</taxon>
        <taxon>Pseudoramibacter</taxon>
    </lineage>
</organism>
<dbReference type="AlphaFoldDB" id="E6MFE1"/>
<dbReference type="Proteomes" id="UP000004754">
    <property type="component" value="Unassembled WGS sequence"/>
</dbReference>
<proteinExistence type="predicted"/>
<dbReference type="HOGENOM" id="CLU_725093_0_0_9"/>
<evidence type="ECO:0000313" key="2">
    <source>
        <dbReference type="Proteomes" id="UP000004754"/>
    </source>
</evidence>
<comment type="caution">
    <text evidence="1">The sequence shown here is derived from an EMBL/GenBank/DDBJ whole genome shotgun (WGS) entry which is preliminary data.</text>
</comment>
<dbReference type="eggNOG" id="COG0438">
    <property type="taxonomic scope" value="Bacteria"/>
</dbReference>
<dbReference type="STRING" id="887929.HMP0721_0724"/>
<protein>
    <recommendedName>
        <fullName evidence="3">Glycosyltransferase, group 1 family protein</fullName>
    </recommendedName>
</protein>
<evidence type="ECO:0008006" key="3">
    <source>
        <dbReference type="Google" id="ProtNLM"/>
    </source>
</evidence>
<sequence>MSKGEGKRMKIAVITNLSGDYDRAEAVGHFFQKQGGEVTWIFSDFFHLTKERVSEHKPDHIYIPTKPYQKNLSLARLWSHHRFARDVRRYLKTHPFDLLYVMIPPNSLLPAMVKVKKETGCSLVVDIVDLWPESLPMEGIKNWPPLRYWRNLRDRYLPGADRVLTECDLYREIIALPASARTLHWIKGPDAPEMHHGKQRDVLHLAYLGSLNHIVDIDLMVSILEQLKPLKSVKLHIVGEGENRQRLLDLLEEKGIDYQFYGPIYDDNQKKQIFGQCTFGFNLMIDTVKVGLTTKSIDYWYYGLPVINNIRGDTWQFVKDEGVGVNVERNDLKNVCQILSVQAAQVDYAAVQQFYNRHFTTEIFENTLTSVMENLK</sequence>
<keyword evidence="2" id="KW-1185">Reference proteome</keyword>
<dbReference type="Gene3D" id="3.40.50.2000">
    <property type="entry name" value="Glycogen Phosphorylase B"/>
    <property type="match status" value="2"/>
</dbReference>
<name>E6MFE1_9FIRM</name>
<gene>
    <name evidence="1" type="ORF">HMP0721_0724</name>
</gene>
<dbReference type="EMBL" id="AEQN01000011">
    <property type="protein sequence ID" value="EFV02301.1"/>
    <property type="molecule type" value="Genomic_DNA"/>
</dbReference>
<accession>E6MFE1</accession>